<evidence type="ECO:0000256" key="4">
    <source>
        <dbReference type="SAM" id="SignalP"/>
    </source>
</evidence>
<evidence type="ECO:0000256" key="2">
    <source>
        <dbReference type="ARBA" id="ARBA00006370"/>
    </source>
</evidence>
<dbReference type="EMBL" id="WJQU01002461">
    <property type="protein sequence ID" value="KAJ6632831.1"/>
    <property type="molecule type" value="Genomic_DNA"/>
</dbReference>
<dbReference type="SMART" id="SM00737">
    <property type="entry name" value="ML"/>
    <property type="match status" value="1"/>
</dbReference>
<dbReference type="AlphaFoldDB" id="A0A9Q0MKC9"/>
<accession>A0A9Q0MKC9</accession>
<evidence type="ECO:0000256" key="3">
    <source>
        <dbReference type="ARBA" id="ARBA00022525"/>
    </source>
</evidence>
<feature type="chain" id="PRO_5040136441" description="MD-2-related lipid-recognition domain-containing protein" evidence="4">
    <location>
        <begin position="18"/>
        <end position="151"/>
    </location>
</feature>
<dbReference type="Gene3D" id="2.60.40.770">
    <property type="match status" value="1"/>
</dbReference>
<gene>
    <name evidence="6" type="ORF">Bhyg_15822</name>
</gene>
<dbReference type="GO" id="GO:0005576">
    <property type="term" value="C:extracellular region"/>
    <property type="evidence" value="ECO:0007669"/>
    <property type="project" value="UniProtKB-SubCell"/>
</dbReference>
<evidence type="ECO:0000313" key="6">
    <source>
        <dbReference type="EMBL" id="KAJ6632831.1"/>
    </source>
</evidence>
<comment type="caution">
    <text evidence="6">The sequence shown here is derived from an EMBL/GenBank/DDBJ whole genome shotgun (WGS) entry which is preliminary data.</text>
</comment>
<comment type="subcellular location">
    <subcellularLocation>
        <location evidence="1">Secreted</location>
    </subcellularLocation>
</comment>
<organism evidence="6 7">
    <name type="scientific">Pseudolycoriella hygida</name>
    <dbReference type="NCBI Taxonomy" id="35572"/>
    <lineage>
        <taxon>Eukaryota</taxon>
        <taxon>Metazoa</taxon>
        <taxon>Ecdysozoa</taxon>
        <taxon>Arthropoda</taxon>
        <taxon>Hexapoda</taxon>
        <taxon>Insecta</taxon>
        <taxon>Pterygota</taxon>
        <taxon>Neoptera</taxon>
        <taxon>Endopterygota</taxon>
        <taxon>Diptera</taxon>
        <taxon>Nematocera</taxon>
        <taxon>Sciaroidea</taxon>
        <taxon>Sciaridae</taxon>
        <taxon>Pseudolycoriella</taxon>
    </lineage>
</organism>
<sequence length="151" mass="16544">MIFRLIVASLLPTLILGVQVLTCPDHLPIHAPPIDLQIDGCDAQPCHINRGDSVSMQTRFRAAVYTDEMRLALNSTVFGVQRPVELPYEMQNACNVIDGNCPVNQGDILTLRATIPVETEVHGGVPVELKLYVSHAPGFYCTCVLVNVVIH</sequence>
<protein>
    <recommendedName>
        <fullName evidence="5">MD-2-related lipid-recognition domain-containing protein</fullName>
    </recommendedName>
</protein>
<dbReference type="InterPro" id="IPR003172">
    <property type="entry name" value="ML_dom"/>
</dbReference>
<name>A0A9Q0MKC9_9DIPT</name>
<reference evidence="6" key="1">
    <citation type="submission" date="2022-07" db="EMBL/GenBank/DDBJ databases">
        <authorList>
            <person name="Trinca V."/>
            <person name="Uliana J.V.C."/>
            <person name="Torres T.T."/>
            <person name="Ward R.J."/>
            <person name="Monesi N."/>
        </authorList>
    </citation>
    <scope>NUCLEOTIDE SEQUENCE</scope>
    <source>
        <strain evidence="6">HSMRA1968</strain>
        <tissue evidence="6">Whole embryos</tissue>
    </source>
</reference>
<dbReference type="Pfam" id="PF02221">
    <property type="entry name" value="E1_DerP2_DerF2"/>
    <property type="match status" value="1"/>
</dbReference>
<dbReference type="SUPFAM" id="SSF81296">
    <property type="entry name" value="E set domains"/>
    <property type="match status" value="1"/>
</dbReference>
<keyword evidence="4" id="KW-0732">Signal</keyword>
<evidence type="ECO:0000256" key="1">
    <source>
        <dbReference type="ARBA" id="ARBA00004613"/>
    </source>
</evidence>
<comment type="similarity">
    <text evidence="2">Belongs to the NPC2 family.</text>
</comment>
<keyword evidence="7" id="KW-1185">Reference proteome</keyword>
<keyword evidence="3" id="KW-0964">Secreted</keyword>
<evidence type="ECO:0000313" key="7">
    <source>
        <dbReference type="Proteomes" id="UP001151699"/>
    </source>
</evidence>
<feature type="domain" description="MD-2-related lipid-recognition" evidence="5">
    <location>
        <begin position="20"/>
        <end position="148"/>
    </location>
</feature>
<dbReference type="OrthoDB" id="6489092at2759"/>
<dbReference type="InterPro" id="IPR014756">
    <property type="entry name" value="Ig_E-set"/>
</dbReference>
<evidence type="ECO:0000259" key="5">
    <source>
        <dbReference type="SMART" id="SM00737"/>
    </source>
</evidence>
<feature type="signal peptide" evidence="4">
    <location>
        <begin position="1"/>
        <end position="17"/>
    </location>
</feature>
<dbReference type="Proteomes" id="UP001151699">
    <property type="component" value="Unassembled WGS sequence"/>
</dbReference>
<proteinExistence type="inferred from homology"/>
<dbReference type="FunFam" id="2.60.40.770:FF:000001">
    <property type="entry name" value="NPC intracellular cholesterol transporter 2"/>
    <property type="match status" value="1"/>
</dbReference>